<evidence type="ECO:0000256" key="6">
    <source>
        <dbReference type="ARBA" id="ARBA00056497"/>
    </source>
</evidence>
<dbReference type="UniPathway" id="UPA00028">
    <property type="reaction ID" value="UER00003"/>
</dbReference>
<comment type="caution">
    <text evidence="11">The sequence shown here is derived from an EMBL/GenBank/DDBJ whole genome shotgun (WGS) entry which is preliminary data.</text>
</comment>
<protein>
    <recommendedName>
        <fullName evidence="7">3-methyl-2-oxobutanoate hydroxymethyltransferase</fullName>
        <ecNumber evidence="7">2.1.2.11</ecNumber>
    </recommendedName>
    <alternativeName>
        <fullName evidence="7">Ketopantoate hydroxymethyltransferase</fullName>
        <shortName evidence="7">KPHMT</shortName>
    </alternativeName>
</protein>
<keyword evidence="11" id="KW-0489">Methyltransferase</keyword>
<comment type="catalytic activity">
    <reaction evidence="7">
        <text>(6R)-5,10-methylene-5,6,7,8-tetrahydrofolate + 3-methyl-2-oxobutanoate + H2O = 2-dehydropantoate + (6S)-5,6,7,8-tetrahydrofolate</text>
        <dbReference type="Rhea" id="RHEA:11824"/>
        <dbReference type="ChEBI" id="CHEBI:11561"/>
        <dbReference type="ChEBI" id="CHEBI:11851"/>
        <dbReference type="ChEBI" id="CHEBI:15377"/>
        <dbReference type="ChEBI" id="CHEBI:15636"/>
        <dbReference type="ChEBI" id="CHEBI:57453"/>
        <dbReference type="EC" id="2.1.2.11"/>
    </reaction>
</comment>
<dbReference type="InterPro" id="IPR003700">
    <property type="entry name" value="Pantoate_hydroxy_MeTrfase"/>
</dbReference>
<feature type="binding site" evidence="7 10">
    <location>
        <position position="49"/>
    </location>
    <ligand>
        <name>Mg(2+)</name>
        <dbReference type="ChEBI" id="CHEBI:18420"/>
    </ligand>
</feature>
<comment type="similarity">
    <text evidence="2 7">Belongs to the PanB family.</text>
</comment>
<feature type="active site" description="Proton acceptor" evidence="7 8">
    <location>
        <position position="187"/>
    </location>
</feature>
<evidence type="ECO:0000256" key="3">
    <source>
        <dbReference type="ARBA" id="ARBA00011424"/>
    </source>
</evidence>
<dbReference type="InterPro" id="IPR015813">
    <property type="entry name" value="Pyrv/PenolPyrv_kinase-like_dom"/>
</dbReference>
<evidence type="ECO:0000256" key="10">
    <source>
        <dbReference type="PIRSR" id="PIRSR000388-3"/>
    </source>
</evidence>
<evidence type="ECO:0000256" key="4">
    <source>
        <dbReference type="ARBA" id="ARBA00022655"/>
    </source>
</evidence>
<feature type="binding site" evidence="7 10">
    <location>
        <position position="120"/>
    </location>
    <ligand>
        <name>Mg(2+)</name>
        <dbReference type="ChEBI" id="CHEBI:18420"/>
    </ligand>
</feature>
<evidence type="ECO:0000256" key="7">
    <source>
        <dbReference type="HAMAP-Rule" id="MF_00156"/>
    </source>
</evidence>
<evidence type="ECO:0000256" key="9">
    <source>
        <dbReference type="PIRSR" id="PIRSR000388-2"/>
    </source>
</evidence>
<dbReference type="PANTHER" id="PTHR20881">
    <property type="entry name" value="3-METHYL-2-OXOBUTANOATE HYDROXYMETHYLTRANSFERASE"/>
    <property type="match status" value="1"/>
</dbReference>
<name>A0A1I4UAL8_9HYPH</name>
<dbReference type="EMBL" id="PJNW01000001">
    <property type="protein sequence ID" value="PKR91288.1"/>
    <property type="molecule type" value="Genomic_DNA"/>
</dbReference>
<feature type="binding site" evidence="7 9">
    <location>
        <begin position="49"/>
        <end position="50"/>
    </location>
    <ligand>
        <name>3-methyl-2-oxobutanoate</name>
        <dbReference type="ChEBI" id="CHEBI:11851"/>
    </ligand>
</feature>
<dbReference type="EC" id="2.1.2.11" evidence="7"/>
<dbReference type="RefSeq" id="WP_101287052.1">
    <property type="nucleotide sequence ID" value="NZ_FOUQ01000007.1"/>
</dbReference>
<comment type="pathway">
    <text evidence="1 7">Cofactor biosynthesis; (R)-pantothenate biosynthesis; (R)-pantoate from 3-methyl-2-oxobutanoate: step 1/2.</text>
</comment>
<evidence type="ECO:0000256" key="8">
    <source>
        <dbReference type="PIRSR" id="PIRSR000388-1"/>
    </source>
</evidence>
<comment type="function">
    <text evidence="6 7">Catalyzes the reversible reaction in which hydroxymethyl group from 5,10-methylenetetrahydrofolate is transferred onto alpha-ketoisovalerate to form ketopantoate.</text>
</comment>
<keyword evidence="4 7" id="KW-0566">Pantothenate biosynthesis</keyword>
<dbReference type="OrthoDB" id="9781789at2"/>
<dbReference type="GO" id="GO:0003864">
    <property type="term" value="F:3-methyl-2-oxobutanoate hydroxymethyltransferase activity"/>
    <property type="evidence" value="ECO:0007669"/>
    <property type="project" value="UniProtKB-UniRule"/>
</dbReference>
<gene>
    <name evidence="7 11" type="primary">panB</name>
    <name evidence="11" type="ORF">CXZ10_00820</name>
</gene>
<sequence>MSAPVRSRRTSVADIKALKGVRPIVSLTAYTAPMAALLDPHVDFLLIGDSLGMVVYGFETTLPVTLDLMIAHGAAVVRGSTTSLVIVDMPFGSYQEGREQAFRSASRVLAETGAQAVKLEGGEEMGETIRFLTERGVPVLGHIGLTPQMVNVYGGYKTQGRNQFQAAKIKADARAVAEAGAFGFVLEGTMEPLAREITAESPIPVIGIGASPHCDGQILVSEDMLGLYNEFIPRHVKRFADLGAEVSKAAAAYAEEVKARSFPGLEHTFQPKA</sequence>
<dbReference type="NCBIfam" id="TIGR00222">
    <property type="entry name" value="panB"/>
    <property type="match status" value="1"/>
</dbReference>
<dbReference type="CDD" id="cd06557">
    <property type="entry name" value="KPHMT-like"/>
    <property type="match status" value="1"/>
</dbReference>
<dbReference type="FunFam" id="3.20.20.60:FF:000003">
    <property type="entry name" value="3-methyl-2-oxobutanoate hydroxymethyltransferase"/>
    <property type="match status" value="1"/>
</dbReference>
<dbReference type="AlphaFoldDB" id="A0A1I4UAL8"/>
<accession>A0A1I4UAL8</accession>
<keyword evidence="7" id="KW-0963">Cytoplasm</keyword>
<organism evidence="11 12">
    <name type="scientific">Pleomorphomonas diazotrophica</name>
    <dbReference type="NCBI Taxonomy" id="1166257"/>
    <lineage>
        <taxon>Bacteria</taxon>
        <taxon>Pseudomonadati</taxon>
        <taxon>Pseudomonadota</taxon>
        <taxon>Alphaproteobacteria</taxon>
        <taxon>Hyphomicrobiales</taxon>
        <taxon>Pleomorphomonadaceae</taxon>
        <taxon>Pleomorphomonas</taxon>
    </lineage>
</organism>
<evidence type="ECO:0000313" key="11">
    <source>
        <dbReference type="EMBL" id="PKR91288.1"/>
    </source>
</evidence>
<comment type="cofactor">
    <cofactor evidence="7 10">
        <name>Mg(2+)</name>
        <dbReference type="ChEBI" id="CHEBI:18420"/>
    </cofactor>
    <text evidence="7 10">Binds 1 Mg(2+) ion per subunit.</text>
</comment>
<dbReference type="Proteomes" id="UP000233491">
    <property type="component" value="Unassembled WGS sequence"/>
</dbReference>
<reference evidence="11 12" key="1">
    <citation type="submission" date="2017-12" db="EMBL/GenBank/DDBJ databases">
        <title>Anaerobic carbon monoxide metabolism by Pleomorphomonas carboxyditropha sp. nov., a new mesophilic hydrogenogenic carboxidotroph.</title>
        <authorList>
            <person name="Esquivel-Elizondo S."/>
            <person name="Krajmalnik-Brown R."/>
        </authorList>
    </citation>
    <scope>NUCLEOTIDE SEQUENCE [LARGE SCALE GENOMIC DNA]</scope>
    <source>
        <strain evidence="11 12">R5-392</strain>
    </source>
</reference>
<keyword evidence="7 10" id="KW-0479">Metal-binding</keyword>
<feature type="binding site" evidence="7 9">
    <location>
        <position position="88"/>
    </location>
    <ligand>
        <name>3-methyl-2-oxobutanoate</name>
        <dbReference type="ChEBI" id="CHEBI:11851"/>
    </ligand>
</feature>
<dbReference type="GO" id="GO:0032259">
    <property type="term" value="P:methylation"/>
    <property type="evidence" value="ECO:0007669"/>
    <property type="project" value="UniProtKB-KW"/>
</dbReference>
<dbReference type="GO" id="GO:0015940">
    <property type="term" value="P:pantothenate biosynthetic process"/>
    <property type="evidence" value="ECO:0007669"/>
    <property type="project" value="UniProtKB-UniRule"/>
</dbReference>
<keyword evidence="12" id="KW-1185">Reference proteome</keyword>
<feature type="binding site" evidence="7 9">
    <location>
        <position position="118"/>
    </location>
    <ligand>
        <name>3-methyl-2-oxobutanoate</name>
        <dbReference type="ChEBI" id="CHEBI:11851"/>
    </ligand>
</feature>
<proteinExistence type="inferred from homology"/>
<dbReference type="InterPro" id="IPR040442">
    <property type="entry name" value="Pyrv_kinase-like_dom_sf"/>
</dbReference>
<evidence type="ECO:0000256" key="1">
    <source>
        <dbReference type="ARBA" id="ARBA00005033"/>
    </source>
</evidence>
<dbReference type="Gene3D" id="3.20.20.60">
    <property type="entry name" value="Phosphoenolpyruvate-binding domains"/>
    <property type="match status" value="1"/>
</dbReference>
<evidence type="ECO:0000256" key="5">
    <source>
        <dbReference type="ARBA" id="ARBA00022679"/>
    </source>
</evidence>
<dbReference type="SUPFAM" id="SSF51621">
    <property type="entry name" value="Phosphoenolpyruvate/pyruvate domain"/>
    <property type="match status" value="1"/>
</dbReference>
<dbReference type="HAMAP" id="MF_00156">
    <property type="entry name" value="PanB"/>
    <property type="match status" value="1"/>
</dbReference>
<feature type="binding site" evidence="7 10">
    <location>
        <position position="88"/>
    </location>
    <ligand>
        <name>Mg(2+)</name>
        <dbReference type="ChEBI" id="CHEBI:18420"/>
    </ligand>
</feature>
<dbReference type="PANTHER" id="PTHR20881:SF0">
    <property type="entry name" value="3-METHYL-2-OXOBUTANOATE HYDROXYMETHYLTRANSFERASE"/>
    <property type="match status" value="1"/>
</dbReference>
<comment type="subunit">
    <text evidence="3 7">Homodecamer; pentamer of dimers.</text>
</comment>
<dbReference type="GO" id="GO:0008168">
    <property type="term" value="F:methyltransferase activity"/>
    <property type="evidence" value="ECO:0007669"/>
    <property type="project" value="UniProtKB-KW"/>
</dbReference>
<keyword evidence="7 10" id="KW-0460">Magnesium</keyword>
<comment type="subcellular location">
    <subcellularLocation>
        <location evidence="7">Cytoplasm</location>
    </subcellularLocation>
</comment>
<keyword evidence="5 7" id="KW-0808">Transferase</keyword>
<dbReference type="NCBIfam" id="NF001452">
    <property type="entry name" value="PRK00311.1"/>
    <property type="match status" value="1"/>
</dbReference>
<evidence type="ECO:0000256" key="2">
    <source>
        <dbReference type="ARBA" id="ARBA00008676"/>
    </source>
</evidence>
<dbReference type="Pfam" id="PF02548">
    <property type="entry name" value="Pantoate_transf"/>
    <property type="match status" value="1"/>
</dbReference>
<dbReference type="GO" id="GO:0005737">
    <property type="term" value="C:cytoplasm"/>
    <property type="evidence" value="ECO:0007669"/>
    <property type="project" value="UniProtKB-SubCell"/>
</dbReference>
<evidence type="ECO:0000313" key="12">
    <source>
        <dbReference type="Proteomes" id="UP000233491"/>
    </source>
</evidence>
<dbReference type="PIRSF" id="PIRSF000388">
    <property type="entry name" value="Pantoate_hydroxy_MeTrfase"/>
    <property type="match status" value="1"/>
</dbReference>
<dbReference type="GO" id="GO:0000287">
    <property type="term" value="F:magnesium ion binding"/>
    <property type="evidence" value="ECO:0007669"/>
    <property type="project" value="TreeGrafter"/>
</dbReference>